<evidence type="ECO:0000256" key="5">
    <source>
        <dbReference type="ARBA" id="ARBA00023065"/>
    </source>
</evidence>
<reference evidence="12 13" key="1">
    <citation type="journal article" date="2011" name="J. Bacteriol.">
        <title>Genome Sequence of the Probiotic Strain Bifidobacterium animalis subsp. lactis CNCM I-2494.</title>
        <authorList>
            <person name="Chervaux C."/>
            <person name="Grimaldi C."/>
            <person name="Bolotin A."/>
            <person name="Quinquis B."/>
            <person name="Legrain-Raspaud S."/>
            <person name="van Hylckama Vlieg J.E."/>
            <person name="Denariaz G."/>
            <person name="Smokvina T."/>
        </authorList>
    </citation>
    <scope>NUCLEOTIDE SEQUENCE [LARGE SCALE GENOMIC DNA]</scope>
    <source>
        <strain evidence="12 13">CNCM I-2494</strain>
    </source>
</reference>
<keyword evidence="7" id="KW-0869">Chloride channel</keyword>
<keyword evidence="4 11" id="KW-1133">Transmembrane helix</keyword>
<protein>
    <submittedName>
        <fullName evidence="12">Chloride channel protein</fullName>
    </submittedName>
</protein>
<keyword evidence="2" id="KW-0813">Transport</keyword>
<evidence type="ECO:0000256" key="3">
    <source>
        <dbReference type="ARBA" id="ARBA00022692"/>
    </source>
</evidence>
<dbReference type="GO" id="GO:0034707">
    <property type="term" value="C:chloride channel complex"/>
    <property type="evidence" value="ECO:0007669"/>
    <property type="project" value="UniProtKB-KW"/>
</dbReference>
<keyword evidence="5" id="KW-0406">Ion transport</keyword>
<feature type="transmembrane region" description="Helical" evidence="11">
    <location>
        <begin position="323"/>
        <end position="346"/>
    </location>
</feature>
<evidence type="ECO:0000256" key="1">
    <source>
        <dbReference type="ARBA" id="ARBA00004141"/>
    </source>
</evidence>
<feature type="transmembrane region" description="Helical" evidence="11">
    <location>
        <begin position="400"/>
        <end position="418"/>
    </location>
</feature>
<accession>A0A806FGW4</accession>
<dbReference type="PANTHER" id="PTHR43427">
    <property type="entry name" value="CHLORIDE CHANNEL PROTEIN CLC-E"/>
    <property type="match status" value="1"/>
</dbReference>
<feature type="transmembrane region" description="Helical" evidence="11">
    <location>
        <begin position="219"/>
        <end position="244"/>
    </location>
</feature>
<feature type="transmembrane region" description="Helical" evidence="11">
    <location>
        <begin position="424"/>
        <end position="448"/>
    </location>
</feature>
<keyword evidence="6 11" id="KW-0472">Membrane</keyword>
<dbReference type="SUPFAM" id="SSF81340">
    <property type="entry name" value="Clc chloride channel"/>
    <property type="match status" value="1"/>
</dbReference>
<evidence type="ECO:0000313" key="13">
    <source>
        <dbReference type="Proteomes" id="UP000008394"/>
    </source>
</evidence>
<dbReference type="Proteomes" id="UP000008394">
    <property type="component" value="Chromosome"/>
</dbReference>
<dbReference type="Gene3D" id="1.10.3080.10">
    <property type="entry name" value="Clc chloride channel"/>
    <property type="match status" value="1"/>
</dbReference>
<comment type="subcellular location">
    <subcellularLocation>
        <location evidence="1">Membrane</location>
        <topology evidence="1">Multi-pass membrane protein</topology>
    </subcellularLocation>
</comment>
<dbReference type="GO" id="GO:0005254">
    <property type="term" value="F:chloride channel activity"/>
    <property type="evidence" value="ECO:0007669"/>
    <property type="project" value="UniProtKB-KW"/>
</dbReference>
<dbReference type="KEGG" id="bnm:BALAC2494_00166"/>
<evidence type="ECO:0000256" key="6">
    <source>
        <dbReference type="ARBA" id="ARBA00023136"/>
    </source>
</evidence>
<dbReference type="EMBL" id="CP002915">
    <property type="protein sequence ID" value="AEK30527.1"/>
    <property type="molecule type" value="Genomic_DNA"/>
</dbReference>
<keyword evidence="3 11" id="KW-0812">Transmembrane</keyword>
<keyword evidence="8" id="KW-0868">Chloride</keyword>
<evidence type="ECO:0000256" key="10">
    <source>
        <dbReference type="SAM" id="MobiDB-lite"/>
    </source>
</evidence>
<feature type="compositionally biased region" description="Polar residues" evidence="10">
    <location>
        <begin position="26"/>
        <end position="41"/>
    </location>
</feature>
<dbReference type="InterPro" id="IPR014743">
    <property type="entry name" value="Cl-channel_core"/>
</dbReference>
<evidence type="ECO:0000313" key="12">
    <source>
        <dbReference type="EMBL" id="AEK30527.1"/>
    </source>
</evidence>
<dbReference type="InterPro" id="IPR050368">
    <property type="entry name" value="ClC-type_chloride_channel"/>
</dbReference>
<evidence type="ECO:0000256" key="11">
    <source>
        <dbReference type="SAM" id="Phobius"/>
    </source>
</evidence>
<evidence type="ECO:0000256" key="9">
    <source>
        <dbReference type="ARBA" id="ARBA00023303"/>
    </source>
</evidence>
<proteinExistence type="predicted"/>
<evidence type="ECO:0000256" key="7">
    <source>
        <dbReference type="ARBA" id="ARBA00023173"/>
    </source>
</evidence>
<feature type="transmembrane region" description="Helical" evidence="11">
    <location>
        <begin position="293"/>
        <end position="311"/>
    </location>
</feature>
<feature type="transmembrane region" description="Helical" evidence="11">
    <location>
        <begin position="126"/>
        <end position="148"/>
    </location>
</feature>
<keyword evidence="9" id="KW-0407">Ion channel</keyword>
<feature type="transmembrane region" description="Helical" evidence="11">
    <location>
        <begin position="460"/>
        <end position="482"/>
    </location>
</feature>
<evidence type="ECO:0000256" key="4">
    <source>
        <dbReference type="ARBA" id="ARBA00022989"/>
    </source>
</evidence>
<dbReference type="PANTHER" id="PTHR43427:SF6">
    <property type="entry name" value="CHLORIDE CHANNEL PROTEIN CLC-E"/>
    <property type="match status" value="1"/>
</dbReference>
<evidence type="ECO:0000256" key="8">
    <source>
        <dbReference type="ARBA" id="ARBA00023214"/>
    </source>
</evidence>
<feature type="transmembrane region" description="Helical" evidence="11">
    <location>
        <begin position="169"/>
        <end position="189"/>
    </location>
</feature>
<dbReference type="InterPro" id="IPR001807">
    <property type="entry name" value="ClC"/>
</dbReference>
<dbReference type="Pfam" id="PF00654">
    <property type="entry name" value="Voltage_CLC"/>
    <property type="match status" value="1"/>
</dbReference>
<feature type="transmembrane region" description="Helical" evidence="11">
    <location>
        <begin position="81"/>
        <end position="106"/>
    </location>
</feature>
<evidence type="ECO:0000256" key="2">
    <source>
        <dbReference type="ARBA" id="ARBA00022448"/>
    </source>
</evidence>
<dbReference type="CDD" id="cd01033">
    <property type="entry name" value="ClC_like"/>
    <property type="match status" value="1"/>
</dbReference>
<sequence>MISFSFKTPALGGGLPISERLWSAPDMSTPSEQDSPLSSFAQPPCAESGGHFDNDFATMANTRADATGEGRPPVVSRAFSLLVSTLVLGALIGICAGLLTLLLYAIEHLCLGFVEHPELPGPFLTPAWRRAASVFGGASVAAIAWWALRTKSKAVPSVKQAVAGRLMPIWQTVAHVLLQIFIVGTGLSVGREVAPRELGAMLAQRCARMLRLNPTDMRTIVAVTAGAGLAGVYNAPLAGAFFAVEILLVDVSGGTVILSFLCSTLAAWVATLVKGTHTFYVIGHVDAHFSWDLMVFAIPAGVILGVCGALFRKGSQWAERNKAAGNAILWMLPLAGAVTGIVAIRIPQVMGNGRATAQLAFSGTPTMSLIPLLLLSFAAKALITLFTIRAGASGGVLTPGIALGASMGCILGILWMQMTGTNSIGVYALLGACALLSASQNAPLMAMCLVMELTEAPMNLFVPVVFISMISLLASHATLSVVERRSVTVLG</sequence>
<name>A0A806FGW4_BIFAN</name>
<gene>
    <name evidence="12" type="ORF">BALAC2494_00166</name>
</gene>
<organism evidence="12 13">
    <name type="scientific">Bifidobacterium animalis subsp. lactis CNCM I-2494</name>
    <dbReference type="NCBI Taxonomy" id="1042403"/>
    <lineage>
        <taxon>Bacteria</taxon>
        <taxon>Bacillati</taxon>
        <taxon>Actinomycetota</taxon>
        <taxon>Actinomycetes</taxon>
        <taxon>Bifidobacteriales</taxon>
        <taxon>Bifidobacteriaceae</taxon>
        <taxon>Bifidobacterium</taxon>
    </lineage>
</organism>
<feature type="transmembrane region" description="Helical" evidence="11">
    <location>
        <begin position="366"/>
        <end position="388"/>
    </location>
</feature>
<feature type="transmembrane region" description="Helical" evidence="11">
    <location>
        <begin position="256"/>
        <end position="273"/>
    </location>
</feature>
<feature type="region of interest" description="Disordered" evidence="10">
    <location>
        <begin position="22"/>
        <end position="43"/>
    </location>
</feature>
<dbReference type="PRINTS" id="PR00762">
    <property type="entry name" value="CLCHANNEL"/>
</dbReference>
<dbReference type="AlphaFoldDB" id="A0A806FGW4"/>